<evidence type="ECO:0000313" key="2">
    <source>
        <dbReference type="Proteomes" id="UP001141806"/>
    </source>
</evidence>
<dbReference type="Proteomes" id="UP001141806">
    <property type="component" value="Unassembled WGS sequence"/>
</dbReference>
<accession>A0A9Q0H7A4</accession>
<dbReference type="InterPro" id="IPR034566">
    <property type="entry name" value="MTOPVIB_plant"/>
</dbReference>
<evidence type="ECO:0008006" key="3">
    <source>
        <dbReference type="Google" id="ProtNLM"/>
    </source>
</evidence>
<proteinExistence type="predicted"/>
<dbReference type="PANTHER" id="PTHR36722:SF1">
    <property type="entry name" value="TYPE 2 DNA TOPOISOMERASE 6 SUBUNIT B-LIKE"/>
    <property type="match status" value="1"/>
</dbReference>
<sequence>MEASTIQSLCKNLISFSIQRCRISEDLCRLSVVLKRIPDYDPPLVIISFSDTGVGSCLEEFRNLKCPRNSVSDENFDGVLSITTTSTCDCEIFHYHLNLKETVALRKLTRLPSTPKNGAKFSGTEVSLSTCESVDELIAGITCFLQKILILKVPKVAIELVVERANGRGSGYENLLLSNEGILLTLPMSNVERLTSGLEDYVLKHGNMFDQQCSSCFLSREHLKVGSGVECSTESTRSTGQVVEAVIIISRLPEPSSPSCFRACSARTEVLYFEDFTPCSIPQSSLDGLTSIDWKSYGLDLRTSVLDGNDCAMLEWENLPPHTHIDIVIHCYPQQKNQGYKHLVKKAIKVALDSLKQRYKGTLLSAHAIKICSYAPDLARTITGLILSSNDTEFQKECCSLLGMQPHVIGVEKKVEDCITEKIVAIIETNDKKGQRHRESAPLLFDGEYIHEPEFQDEYEGEDGYSILDL</sequence>
<dbReference type="PANTHER" id="PTHR36722">
    <property type="entry name" value="TYPE 2 DNA TOPOISOMERASE 6 SUBUNIT B-LIKE"/>
    <property type="match status" value="1"/>
</dbReference>
<protein>
    <recommendedName>
        <fullName evidence="3">Type 2 DNA topoisomerase 6 subunit B-like</fullName>
    </recommendedName>
</protein>
<dbReference type="AlphaFoldDB" id="A0A9Q0H7A4"/>
<reference evidence="1" key="1">
    <citation type="journal article" date="2023" name="Plant J.">
        <title>The genome of the king protea, Protea cynaroides.</title>
        <authorList>
            <person name="Chang J."/>
            <person name="Duong T.A."/>
            <person name="Schoeman C."/>
            <person name="Ma X."/>
            <person name="Roodt D."/>
            <person name="Barker N."/>
            <person name="Li Z."/>
            <person name="Van de Peer Y."/>
            <person name="Mizrachi E."/>
        </authorList>
    </citation>
    <scope>NUCLEOTIDE SEQUENCE</scope>
    <source>
        <tissue evidence="1">Young leaves</tissue>
    </source>
</reference>
<dbReference type="GO" id="GO:0007131">
    <property type="term" value="P:reciprocal meiotic recombination"/>
    <property type="evidence" value="ECO:0007669"/>
    <property type="project" value="TreeGrafter"/>
</dbReference>
<comment type="caution">
    <text evidence="1">The sequence shown here is derived from an EMBL/GenBank/DDBJ whole genome shotgun (WGS) entry which is preliminary data.</text>
</comment>
<organism evidence="1 2">
    <name type="scientific">Protea cynaroides</name>
    <dbReference type="NCBI Taxonomy" id="273540"/>
    <lineage>
        <taxon>Eukaryota</taxon>
        <taxon>Viridiplantae</taxon>
        <taxon>Streptophyta</taxon>
        <taxon>Embryophyta</taxon>
        <taxon>Tracheophyta</taxon>
        <taxon>Spermatophyta</taxon>
        <taxon>Magnoliopsida</taxon>
        <taxon>Proteales</taxon>
        <taxon>Proteaceae</taxon>
        <taxon>Protea</taxon>
    </lineage>
</organism>
<evidence type="ECO:0000313" key="1">
    <source>
        <dbReference type="EMBL" id="KAJ4959936.1"/>
    </source>
</evidence>
<dbReference type="EMBL" id="JAMYWD010000009">
    <property type="protein sequence ID" value="KAJ4959936.1"/>
    <property type="molecule type" value="Genomic_DNA"/>
</dbReference>
<dbReference type="GO" id="GO:0000793">
    <property type="term" value="C:condensed chromosome"/>
    <property type="evidence" value="ECO:0007669"/>
    <property type="project" value="TreeGrafter"/>
</dbReference>
<name>A0A9Q0H7A4_9MAGN</name>
<dbReference type="GO" id="GO:0030674">
    <property type="term" value="F:protein-macromolecule adaptor activity"/>
    <property type="evidence" value="ECO:0007669"/>
    <property type="project" value="TreeGrafter"/>
</dbReference>
<keyword evidence="2" id="KW-1185">Reference proteome</keyword>
<dbReference type="GO" id="GO:0042138">
    <property type="term" value="P:meiotic DNA double-strand break formation"/>
    <property type="evidence" value="ECO:0007669"/>
    <property type="project" value="InterPro"/>
</dbReference>
<gene>
    <name evidence="1" type="ORF">NE237_019846</name>
</gene>
<dbReference type="OrthoDB" id="1918529at2759"/>